<organism evidence="1 2">
    <name type="scientific">Nemania bipapillata</name>
    <dbReference type="NCBI Taxonomy" id="110536"/>
    <lineage>
        <taxon>Eukaryota</taxon>
        <taxon>Fungi</taxon>
        <taxon>Dikarya</taxon>
        <taxon>Ascomycota</taxon>
        <taxon>Pezizomycotina</taxon>
        <taxon>Sordariomycetes</taxon>
        <taxon>Xylariomycetidae</taxon>
        <taxon>Xylariales</taxon>
        <taxon>Xylariaceae</taxon>
        <taxon>Nemania</taxon>
    </lineage>
</organism>
<gene>
    <name evidence="1" type="ORF">ONZ43_g7755</name>
</gene>
<comment type="caution">
    <text evidence="1">The sequence shown here is derived from an EMBL/GenBank/DDBJ whole genome shotgun (WGS) entry which is preliminary data.</text>
</comment>
<evidence type="ECO:0000313" key="1">
    <source>
        <dbReference type="EMBL" id="KAJ8104637.1"/>
    </source>
</evidence>
<dbReference type="Proteomes" id="UP001153334">
    <property type="component" value="Unassembled WGS sequence"/>
</dbReference>
<name>A0ACC2HNN4_9PEZI</name>
<protein>
    <submittedName>
        <fullName evidence="1">Uncharacterized protein</fullName>
    </submittedName>
</protein>
<evidence type="ECO:0000313" key="2">
    <source>
        <dbReference type="Proteomes" id="UP001153334"/>
    </source>
</evidence>
<keyword evidence="2" id="KW-1185">Reference proteome</keyword>
<reference evidence="1" key="1">
    <citation type="submission" date="2022-11" db="EMBL/GenBank/DDBJ databases">
        <title>Genome Sequence of Nemania bipapillata.</title>
        <authorList>
            <person name="Buettner E."/>
        </authorList>
    </citation>
    <scope>NUCLEOTIDE SEQUENCE</scope>
    <source>
        <strain evidence="1">CP14</strain>
    </source>
</reference>
<sequence length="323" mass="35392">MSEANRVKKVAIVGATGHVGKYIVKELLDGGKHEITAVTRGEVEMPVGVKVAKVSYDDPASLKKALEGQDVLIITLSVKAPQDTQAKLIEAAAAANVPFVLPNEWGIESSHGTLGVDTLMGPAAMAAKKKVEELGKSSWIAMTTGYWFIHSLAAPEAFGFDLKNKSVTFFDEGTVKINIITWELSGKAVANLLSLPIEPETPGAPALSNYKNKSVYVASWLLSQKDIFARVLHVSGTKESDWTIKYEPAAERYEEAKKRLFSGDRSAFSKLLYSRTFYNNGDGDFESRHGLDNDKLGLPKETQESLDTQIQKTFEIVEVGYQY</sequence>
<accession>A0ACC2HNN4</accession>
<dbReference type="EMBL" id="JAPESX010003605">
    <property type="protein sequence ID" value="KAJ8104637.1"/>
    <property type="molecule type" value="Genomic_DNA"/>
</dbReference>
<proteinExistence type="predicted"/>